<organism evidence="3 4">
    <name type="scientific">Planosporangium flavigriseum</name>
    <dbReference type="NCBI Taxonomy" id="373681"/>
    <lineage>
        <taxon>Bacteria</taxon>
        <taxon>Bacillati</taxon>
        <taxon>Actinomycetota</taxon>
        <taxon>Actinomycetes</taxon>
        <taxon>Micromonosporales</taxon>
        <taxon>Micromonosporaceae</taxon>
        <taxon>Planosporangium</taxon>
    </lineage>
</organism>
<dbReference type="InterPro" id="IPR023393">
    <property type="entry name" value="START-like_dom_sf"/>
</dbReference>
<accession>A0A8J3PM00</accession>
<dbReference type="AlphaFoldDB" id="A0A8J3PM00"/>
<comment type="similarity">
    <text evidence="1">Belongs to the AHA1 family.</text>
</comment>
<evidence type="ECO:0000313" key="3">
    <source>
        <dbReference type="EMBL" id="GIG73368.1"/>
    </source>
</evidence>
<keyword evidence="4" id="KW-1185">Reference proteome</keyword>
<dbReference type="EMBL" id="BONU01000008">
    <property type="protein sequence ID" value="GIG73368.1"/>
    <property type="molecule type" value="Genomic_DNA"/>
</dbReference>
<dbReference type="Proteomes" id="UP000653674">
    <property type="component" value="Unassembled WGS sequence"/>
</dbReference>
<dbReference type="SUPFAM" id="SSF55961">
    <property type="entry name" value="Bet v1-like"/>
    <property type="match status" value="1"/>
</dbReference>
<dbReference type="RefSeq" id="WP_168076638.1">
    <property type="nucleotide sequence ID" value="NZ_BAAAQJ010000002.1"/>
</dbReference>
<reference evidence="3" key="1">
    <citation type="submission" date="2021-01" db="EMBL/GenBank/DDBJ databases">
        <title>Whole genome shotgun sequence of Planosporangium flavigriseum NBRC 105377.</title>
        <authorList>
            <person name="Komaki H."/>
            <person name="Tamura T."/>
        </authorList>
    </citation>
    <scope>NUCLEOTIDE SEQUENCE</scope>
    <source>
        <strain evidence="3">NBRC 105377</strain>
    </source>
</reference>
<evidence type="ECO:0000256" key="1">
    <source>
        <dbReference type="ARBA" id="ARBA00006817"/>
    </source>
</evidence>
<name>A0A8J3PM00_9ACTN</name>
<gene>
    <name evidence="3" type="ORF">Pfl04_17720</name>
</gene>
<evidence type="ECO:0000259" key="2">
    <source>
        <dbReference type="Pfam" id="PF08327"/>
    </source>
</evidence>
<comment type="caution">
    <text evidence="3">The sequence shown here is derived from an EMBL/GenBank/DDBJ whole genome shotgun (WGS) entry which is preliminary data.</text>
</comment>
<dbReference type="InterPro" id="IPR013538">
    <property type="entry name" value="ASHA1/2-like_C"/>
</dbReference>
<feature type="domain" description="Activator of Hsp90 ATPase homologue 1/2-like C-terminal" evidence="2">
    <location>
        <begin position="12"/>
        <end position="131"/>
    </location>
</feature>
<evidence type="ECO:0000313" key="4">
    <source>
        <dbReference type="Proteomes" id="UP000653674"/>
    </source>
</evidence>
<dbReference type="Gene3D" id="3.30.530.20">
    <property type="match status" value="1"/>
</dbReference>
<proteinExistence type="inferred from homology"/>
<sequence length="140" mass="14922">MNTRTATAYLPAVPEDVWIALTDPGQTPEFLFGLAVESEWSTGSAIRYRSPCGRVVGGQIVHIEPGRLLVHSFTDCGTCAGDPTSWVTWELQQVGIAVCRVSVTIDEPDTRDEADPDGAWATALANLEAYVAGGGCRPAD</sequence>
<protein>
    <recommendedName>
        <fullName evidence="2">Activator of Hsp90 ATPase homologue 1/2-like C-terminal domain-containing protein</fullName>
    </recommendedName>
</protein>
<dbReference type="Pfam" id="PF08327">
    <property type="entry name" value="AHSA1"/>
    <property type="match status" value="1"/>
</dbReference>